<keyword evidence="2" id="KW-1185">Reference proteome</keyword>
<reference evidence="1" key="1">
    <citation type="submission" date="2022-11" db="EMBL/GenBank/DDBJ databases">
        <title>Centuries of genome instability and evolution in soft-shell clam transmissible cancer (bioRxiv).</title>
        <authorList>
            <person name="Hart S.F.M."/>
            <person name="Yonemitsu M.A."/>
            <person name="Giersch R.M."/>
            <person name="Beal B.F."/>
            <person name="Arriagada G."/>
            <person name="Davis B.W."/>
            <person name="Ostrander E.A."/>
            <person name="Goff S.P."/>
            <person name="Metzger M.J."/>
        </authorList>
    </citation>
    <scope>NUCLEOTIDE SEQUENCE</scope>
    <source>
        <strain evidence="1">MELC-2E11</strain>
        <tissue evidence="1">Siphon/mantle</tissue>
    </source>
</reference>
<dbReference type="EMBL" id="CP111022">
    <property type="protein sequence ID" value="WAR20288.1"/>
    <property type="molecule type" value="Genomic_DNA"/>
</dbReference>
<dbReference type="Proteomes" id="UP001164746">
    <property type="component" value="Chromosome 11"/>
</dbReference>
<sequence>MVWAKLDGFKCPAKGCSSMTPQNLVCKKDQSALYINEKGMVKCSGTTLHTGILATWTWNCGDSWHNGEYIKADRYSFVFALSRALQILAKMDSKWCSDLISESERQLK</sequence>
<evidence type="ECO:0000313" key="2">
    <source>
        <dbReference type="Proteomes" id="UP001164746"/>
    </source>
</evidence>
<proteinExistence type="predicted"/>
<protein>
    <submittedName>
        <fullName evidence="1">Uncharacterized protein</fullName>
    </submittedName>
</protein>
<organism evidence="1 2">
    <name type="scientific">Mya arenaria</name>
    <name type="common">Soft-shell clam</name>
    <dbReference type="NCBI Taxonomy" id="6604"/>
    <lineage>
        <taxon>Eukaryota</taxon>
        <taxon>Metazoa</taxon>
        <taxon>Spiralia</taxon>
        <taxon>Lophotrochozoa</taxon>
        <taxon>Mollusca</taxon>
        <taxon>Bivalvia</taxon>
        <taxon>Autobranchia</taxon>
        <taxon>Heteroconchia</taxon>
        <taxon>Euheterodonta</taxon>
        <taxon>Imparidentia</taxon>
        <taxon>Neoheterodontei</taxon>
        <taxon>Myida</taxon>
        <taxon>Myoidea</taxon>
        <taxon>Myidae</taxon>
        <taxon>Mya</taxon>
    </lineage>
</organism>
<evidence type="ECO:0000313" key="1">
    <source>
        <dbReference type="EMBL" id="WAR20288.1"/>
    </source>
</evidence>
<gene>
    <name evidence="1" type="ORF">MAR_002126</name>
</gene>
<name>A0ABY7FHW2_MYAAR</name>
<accession>A0ABY7FHW2</accession>